<name>A0A0F9IYF6_9ZZZZ</name>
<organism evidence="2">
    <name type="scientific">marine sediment metagenome</name>
    <dbReference type="NCBI Taxonomy" id="412755"/>
    <lineage>
        <taxon>unclassified sequences</taxon>
        <taxon>metagenomes</taxon>
        <taxon>ecological metagenomes</taxon>
    </lineage>
</organism>
<sequence length="57" mass="6570">MITSAVDYFFKVVGLLPDYDDPSPEFIASYKEILAKAEEMDRDLQEKITELLEGEQK</sequence>
<keyword evidence="1" id="KW-0175">Coiled coil</keyword>
<dbReference type="AlphaFoldDB" id="A0A0F9IYF6"/>
<evidence type="ECO:0000256" key="1">
    <source>
        <dbReference type="SAM" id="Coils"/>
    </source>
</evidence>
<evidence type="ECO:0000313" key="2">
    <source>
        <dbReference type="EMBL" id="KKL98700.1"/>
    </source>
</evidence>
<accession>A0A0F9IYF6</accession>
<proteinExistence type="predicted"/>
<comment type="caution">
    <text evidence="2">The sequence shown here is derived from an EMBL/GenBank/DDBJ whole genome shotgun (WGS) entry which is preliminary data.</text>
</comment>
<feature type="coiled-coil region" evidence="1">
    <location>
        <begin position="27"/>
        <end position="54"/>
    </location>
</feature>
<reference evidence="2" key="1">
    <citation type="journal article" date="2015" name="Nature">
        <title>Complex archaea that bridge the gap between prokaryotes and eukaryotes.</title>
        <authorList>
            <person name="Spang A."/>
            <person name="Saw J.H."/>
            <person name="Jorgensen S.L."/>
            <person name="Zaremba-Niedzwiedzka K."/>
            <person name="Martijn J."/>
            <person name="Lind A.E."/>
            <person name="van Eijk R."/>
            <person name="Schleper C."/>
            <person name="Guy L."/>
            <person name="Ettema T.J."/>
        </authorList>
    </citation>
    <scope>NUCLEOTIDE SEQUENCE</scope>
</reference>
<protein>
    <submittedName>
        <fullName evidence="2">Uncharacterized protein</fullName>
    </submittedName>
</protein>
<gene>
    <name evidence="2" type="ORF">LCGC14_1821790</name>
</gene>
<dbReference type="EMBL" id="LAZR01017850">
    <property type="protein sequence ID" value="KKL98700.1"/>
    <property type="molecule type" value="Genomic_DNA"/>
</dbReference>